<protein>
    <submittedName>
        <fullName evidence="1">Uncharacterized protein</fullName>
    </submittedName>
</protein>
<proteinExistence type="predicted"/>
<evidence type="ECO:0000313" key="1">
    <source>
        <dbReference type="EMBL" id="MCM2392913.1"/>
    </source>
</evidence>
<reference evidence="1" key="1">
    <citation type="submission" date="2022-06" db="EMBL/GenBank/DDBJ databases">
        <title>Genome public.</title>
        <authorList>
            <person name="Sun Q."/>
        </authorList>
    </citation>
    <scope>NUCLEOTIDE SEQUENCE</scope>
    <source>
        <strain evidence="1">CWNU-1</strain>
    </source>
</reference>
<sequence length="99" mass="10952">MAHTGHHLAMYMTAGTVRLPATIRGVREALPEEERAAFTAEIENAAADELRTVLVRWAMNIPTEHDDAERALVERIRSGDLSGVTFAEDLDDDEYRSAG</sequence>
<name>A0ABT0UWE7_9ACTN</name>
<dbReference type="EMBL" id="JAMQAW010000052">
    <property type="protein sequence ID" value="MCM2392913.1"/>
    <property type="molecule type" value="Genomic_DNA"/>
</dbReference>
<organism evidence="1 2">
    <name type="scientific">Streptomyces albipurpureus</name>
    <dbReference type="NCBI Taxonomy" id="2897419"/>
    <lineage>
        <taxon>Bacteria</taxon>
        <taxon>Bacillati</taxon>
        <taxon>Actinomycetota</taxon>
        <taxon>Actinomycetes</taxon>
        <taxon>Kitasatosporales</taxon>
        <taxon>Streptomycetaceae</taxon>
        <taxon>Streptomyces</taxon>
    </lineage>
</organism>
<gene>
    <name evidence="1" type="ORF">NBG84_32300</name>
</gene>
<dbReference type="Proteomes" id="UP001431429">
    <property type="component" value="Unassembled WGS sequence"/>
</dbReference>
<dbReference type="RefSeq" id="WP_250923236.1">
    <property type="nucleotide sequence ID" value="NZ_JAMQAW010000052.1"/>
</dbReference>
<evidence type="ECO:0000313" key="2">
    <source>
        <dbReference type="Proteomes" id="UP001431429"/>
    </source>
</evidence>
<keyword evidence="2" id="KW-1185">Reference proteome</keyword>
<comment type="caution">
    <text evidence="1">The sequence shown here is derived from an EMBL/GenBank/DDBJ whole genome shotgun (WGS) entry which is preliminary data.</text>
</comment>
<accession>A0ABT0UWE7</accession>